<dbReference type="STRING" id="74969.FAD_0568"/>
<evidence type="ECO:0000256" key="2">
    <source>
        <dbReference type="ARBA" id="ARBA00001964"/>
    </source>
</evidence>
<evidence type="ECO:0000256" key="8">
    <source>
        <dbReference type="ARBA" id="ARBA00023014"/>
    </source>
</evidence>
<dbReference type="CDD" id="cd03375">
    <property type="entry name" value="TPP_OGFOR"/>
    <property type="match status" value="1"/>
</dbReference>
<protein>
    <submittedName>
        <fullName evidence="12">2-oxoacid ferredoxin oxidoreductase subunit beta</fullName>
    </submittedName>
</protein>
<evidence type="ECO:0000256" key="9">
    <source>
        <dbReference type="ARBA" id="ARBA00023052"/>
    </source>
</evidence>
<keyword evidence="13" id="KW-1185">Reference proteome</keyword>
<dbReference type="OrthoDB" id="30755at2157"/>
<keyword evidence="7" id="KW-0408">Iron</keyword>
<gene>
    <name evidence="12" type="ORF">FAD_0568</name>
</gene>
<feature type="domain" description="Thiamine pyrophosphate enzyme TPP-binding" evidence="10">
    <location>
        <begin position="48"/>
        <end position="195"/>
    </location>
</feature>
<comment type="cofactor">
    <cofactor evidence="3">
        <name>[4Fe-4S] cluster</name>
        <dbReference type="ChEBI" id="CHEBI:49883"/>
    </cofactor>
</comment>
<dbReference type="GO" id="GO:0046872">
    <property type="term" value="F:metal ion binding"/>
    <property type="evidence" value="ECO:0007669"/>
    <property type="project" value="UniProtKB-KW"/>
</dbReference>
<dbReference type="GO" id="GO:0044272">
    <property type="term" value="P:sulfur compound biosynthetic process"/>
    <property type="evidence" value="ECO:0007669"/>
    <property type="project" value="UniProtKB-ARBA"/>
</dbReference>
<evidence type="ECO:0000313" key="13">
    <source>
        <dbReference type="Proteomes" id="UP000192050"/>
    </source>
</evidence>
<evidence type="ECO:0000256" key="1">
    <source>
        <dbReference type="ARBA" id="ARBA00001946"/>
    </source>
</evidence>
<keyword evidence="4" id="KW-0479">Metal-binding</keyword>
<organism evidence="12 13">
    <name type="scientific">Ferroplasma acidiphilum</name>
    <dbReference type="NCBI Taxonomy" id="74969"/>
    <lineage>
        <taxon>Archaea</taxon>
        <taxon>Methanobacteriati</taxon>
        <taxon>Thermoplasmatota</taxon>
        <taxon>Thermoplasmata</taxon>
        <taxon>Thermoplasmatales</taxon>
        <taxon>Ferroplasmaceae</taxon>
        <taxon>Ferroplasma</taxon>
    </lineage>
</organism>
<keyword evidence="8" id="KW-0411">Iron-sulfur</keyword>
<dbReference type="Pfam" id="PF12367">
    <property type="entry name" value="PFO_beta_C"/>
    <property type="match status" value="1"/>
</dbReference>
<dbReference type="GO" id="GO:0051536">
    <property type="term" value="F:iron-sulfur cluster binding"/>
    <property type="evidence" value="ECO:0007669"/>
    <property type="project" value="UniProtKB-KW"/>
</dbReference>
<dbReference type="PANTHER" id="PTHR48084">
    <property type="entry name" value="2-OXOGLUTARATE OXIDOREDUCTASE SUBUNIT KORB-RELATED"/>
    <property type="match status" value="1"/>
</dbReference>
<dbReference type="RefSeq" id="WP_081141695.1">
    <property type="nucleotide sequence ID" value="NZ_CP015363.1"/>
</dbReference>
<dbReference type="InterPro" id="IPR051457">
    <property type="entry name" value="2-oxoacid:Fd_oxidoreductase"/>
</dbReference>
<evidence type="ECO:0000256" key="3">
    <source>
        <dbReference type="ARBA" id="ARBA00001966"/>
    </source>
</evidence>
<dbReference type="GO" id="GO:0045333">
    <property type="term" value="P:cellular respiration"/>
    <property type="evidence" value="ECO:0007669"/>
    <property type="project" value="UniProtKB-ARBA"/>
</dbReference>
<dbReference type="InterPro" id="IPR029061">
    <property type="entry name" value="THDP-binding"/>
</dbReference>
<dbReference type="Proteomes" id="UP000192050">
    <property type="component" value="Chromosome"/>
</dbReference>
<dbReference type="PANTHER" id="PTHR48084:SF4">
    <property type="entry name" value="2-OXOGLUTARATE OXIDOREDUCTASE SUBUNIT KORB"/>
    <property type="match status" value="1"/>
</dbReference>
<evidence type="ECO:0000256" key="7">
    <source>
        <dbReference type="ARBA" id="ARBA00023004"/>
    </source>
</evidence>
<dbReference type="KEGG" id="fai:FAD_0568"/>
<evidence type="ECO:0000259" key="10">
    <source>
        <dbReference type="Pfam" id="PF02775"/>
    </source>
</evidence>
<accession>A0A1V0N2U3</accession>
<reference evidence="12 13" key="1">
    <citation type="submission" date="2011-10" db="EMBL/GenBank/DDBJ databases">
        <title>Metabolic and evolutionary patterns in the extreme acidophile Ferroplasma acidiphilum.</title>
        <authorList>
            <person name="Golyshina O.V."/>
            <person name="Kozyavkin S.A."/>
            <person name="Tatusov R.L."/>
            <person name="Slesarev A.I."/>
            <person name="Golyshin P.N."/>
        </authorList>
    </citation>
    <scope>NUCLEOTIDE SEQUENCE [LARGE SCALE GENOMIC DNA]</scope>
    <source>
        <strain evidence="13">Y</strain>
    </source>
</reference>
<dbReference type="Pfam" id="PF02775">
    <property type="entry name" value="TPP_enzyme_C"/>
    <property type="match status" value="1"/>
</dbReference>
<comment type="cofactor">
    <cofactor evidence="1">
        <name>Mg(2+)</name>
        <dbReference type="ChEBI" id="CHEBI:18420"/>
    </cofactor>
</comment>
<dbReference type="SUPFAM" id="SSF52518">
    <property type="entry name" value="Thiamin diphosphate-binding fold (THDP-binding)"/>
    <property type="match status" value="1"/>
</dbReference>
<dbReference type="AlphaFoldDB" id="A0A1V0N2U3"/>
<evidence type="ECO:0000256" key="5">
    <source>
        <dbReference type="ARBA" id="ARBA00022842"/>
    </source>
</evidence>
<keyword evidence="6" id="KW-0560">Oxidoreductase</keyword>
<dbReference type="GeneID" id="31676073"/>
<feature type="domain" description="Pyruvate ferredoxin oxidoreductase beta subunit C-terminal" evidence="11">
    <location>
        <begin position="199"/>
        <end position="264"/>
    </location>
</feature>
<name>A0A1V0N2U3_9ARCH</name>
<dbReference type="NCBIfam" id="NF008820">
    <property type="entry name" value="PRK11866.1"/>
    <property type="match status" value="1"/>
</dbReference>
<dbReference type="InterPro" id="IPR011896">
    <property type="entry name" value="OFOB"/>
</dbReference>
<evidence type="ECO:0000259" key="11">
    <source>
        <dbReference type="Pfam" id="PF12367"/>
    </source>
</evidence>
<evidence type="ECO:0000256" key="4">
    <source>
        <dbReference type="ARBA" id="ARBA00022723"/>
    </source>
</evidence>
<evidence type="ECO:0000313" key="12">
    <source>
        <dbReference type="EMBL" id="ARD84480.1"/>
    </source>
</evidence>
<dbReference type="NCBIfam" id="TIGR02177">
    <property type="entry name" value="PorB_KorB"/>
    <property type="match status" value="1"/>
</dbReference>
<proteinExistence type="predicted"/>
<dbReference type="InterPro" id="IPR032686">
    <property type="entry name" value="PFO_beta_C"/>
</dbReference>
<dbReference type="EMBL" id="CP015363">
    <property type="protein sequence ID" value="ARD84480.1"/>
    <property type="molecule type" value="Genomic_DNA"/>
</dbReference>
<dbReference type="GO" id="GO:0030976">
    <property type="term" value="F:thiamine pyrophosphate binding"/>
    <property type="evidence" value="ECO:0007669"/>
    <property type="project" value="InterPro"/>
</dbReference>
<comment type="cofactor">
    <cofactor evidence="2">
        <name>thiamine diphosphate</name>
        <dbReference type="ChEBI" id="CHEBI:58937"/>
    </cofactor>
</comment>
<dbReference type="GO" id="GO:0006082">
    <property type="term" value="P:organic acid metabolic process"/>
    <property type="evidence" value="ECO:0007669"/>
    <property type="project" value="UniProtKB-ARBA"/>
</dbReference>
<keyword evidence="9" id="KW-0786">Thiamine pyrophosphate</keyword>
<dbReference type="InterPro" id="IPR011766">
    <property type="entry name" value="TPP_enzyme_TPP-bd"/>
</dbReference>
<dbReference type="Gene3D" id="3.40.50.970">
    <property type="match status" value="1"/>
</dbReference>
<dbReference type="GO" id="GO:0016625">
    <property type="term" value="F:oxidoreductase activity, acting on the aldehyde or oxo group of donors, iron-sulfur protein as acceptor"/>
    <property type="evidence" value="ECO:0007669"/>
    <property type="project" value="UniProtKB-ARBA"/>
</dbReference>
<evidence type="ECO:0000256" key="6">
    <source>
        <dbReference type="ARBA" id="ARBA00023002"/>
    </source>
</evidence>
<keyword evidence="5" id="KW-0460">Magnesium</keyword>
<sequence length="285" mass="31653">MIPVTEYKGKVAPDWCPGCGNFSQLRAITMALSELDIKPENTVISSGIGCSSNMPEFINTYGFHGLHGRSLPVAEGIKWANKNLTVIAYGGDGDGFFEGSQHFYHAAKRNVNMTYMVSDNQVFGLTTGQASPTTPIGRITKSTPDGNIEPPFNPLHYALSAGATFVARGLSGNIKQLAELTKAAIQHKGFSFIDVFSPCVTYNKVEGYEFFRKTTYELKDNNRKDFYEAFKHASEWGEEANSIPIGILYDVDAPVYEDVDETLKEYNLKDTAPYKLTEEDLEEFY</sequence>